<evidence type="ECO:0000313" key="2">
    <source>
        <dbReference type="EMBL" id="RZF33188.1"/>
    </source>
</evidence>
<dbReference type="Proteomes" id="UP000291343">
    <property type="component" value="Unassembled WGS sequence"/>
</dbReference>
<feature type="region of interest" description="Disordered" evidence="1">
    <location>
        <begin position="1"/>
        <end position="57"/>
    </location>
</feature>
<comment type="caution">
    <text evidence="2">The sequence shown here is derived from an EMBL/GenBank/DDBJ whole genome shotgun (WGS) entry which is preliminary data.</text>
</comment>
<name>A0A482WIA7_LAOST</name>
<dbReference type="EMBL" id="QKKF02034760">
    <property type="protein sequence ID" value="RZF33188.1"/>
    <property type="molecule type" value="Genomic_DNA"/>
</dbReference>
<dbReference type="InParanoid" id="A0A482WIA7"/>
<proteinExistence type="predicted"/>
<protein>
    <submittedName>
        <fullName evidence="2">Uncharacterized protein</fullName>
    </submittedName>
</protein>
<keyword evidence="3" id="KW-1185">Reference proteome</keyword>
<feature type="compositionally biased region" description="Polar residues" evidence="1">
    <location>
        <begin position="27"/>
        <end position="49"/>
    </location>
</feature>
<reference evidence="2 3" key="1">
    <citation type="journal article" date="2017" name="Gigascience">
        <title>Genome sequence of the small brown planthopper, Laodelphax striatellus.</title>
        <authorList>
            <person name="Zhu J."/>
            <person name="Jiang F."/>
            <person name="Wang X."/>
            <person name="Yang P."/>
            <person name="Bao Y."/>
            <person name="Zhao W."/>
            <person name="Wang W."/>
            <person name="Lu H."/>
            <person name="Wang Q."/>
            <person name="Cui N."/>
            <person name="Li J."/>
            <person name="Chen X."/>
            <person name="Luo L."/>
            <person name="Yu J."/>
            <person name="Kang L."/>
            <person name="Cui F."/>
        </authorList>
    </citation>
    <scope>NUCLEOTIDE SEQUENCE [LARGE SCALE GENOMIC DNA]</scope>
    <source>
        <strain evidence="2">Lst14</strain>
    </source>
</reference>
<evidence type="ECO:0000313" key="3">
    <source>
        <dbReference type="Proteomes" id="UP000291343"/>
    </source>
</evidence>
<accession>A0A482WIA7</accession>
<organism evidence="2 3">
    <name type="scientific">Laodelphax striatellus</name>
    <name type="common">Small brown planthopper</name>
    <name type="synonym">Delphax striatella</name>
    <dbReference type="NCBI Taxonomy" id="195883"/>
    <lineage>
        <taxon>Eukaryota</taxon>
        <taxon>Metazoa</taxon>
        <taxon>Ecdysozoa</taxon>
        <taxon>Arthropoda</taxon>
        <taxon>Hexapoda</taxon>
        <taxon>Insecta</taxon>
        <taxon>Pterygota</taxon>
        <taxon>Neoptera</taxon>
        <taxon>Paraneoptera</taxon>
        <taxon>Hemiptera</taxon>
        <taxon>Auchenorrhyncha</taxon>
        <taxon>Fulgoroidea</taxon>
        <taxon>Delphacidae</taxon>
        <taxon>Criomorphinae</taxon>
        <taxon>Laodelphax</taxon>
    </lineage>
</organism>
<evidence type="ECO:0000256" key="1">
    <source>
        <dbReference type="SAM" id="MobiDB-lite"/>
    </source>
</evidence>
<gene>
    <name evidence="2" type="ORF">LSTR_LSTR004874</name>
</gene>
<dbReference type="AlphaFoldDB" id="A0A482WIA7"/>
<sequence length="145" mass="16406">MDDNESDGGEIGGNPWTGVWRDFRQDPSGTQRLIERSPQSNSSCANSPTMEVEGGSISRRLRSIEDRAFGDLQRTDSNDPLRIRRRNTPYNNAATIRSALQRLVHREVSINNFVVLVGHCDDNILDMGLQQPDILLHPDIDWCIF</sequence>